<comment type="similarity">
    <text evidence="1">Belongs to the sulfatase-modifying factor family.</text>
</comment>
<feature type="domain" description="Sulfatase-modifying factor enzyme-like" evidence="4">
    <location>
        <begin position="37"/>
        <end position="279"/>
    </location>
</feature>
<dbReference type="AlphaFoldDB" id="A0A8S3Q7S7"/>
<feature type="region of interest" description="Disordered" evidence="2">
    <location>
        <begin position="289"/>
        <end position="332"/>
    </location>
</feature>
<protein>
    <submittedName>
        <fullName evidence="5">Inactive C-alpha-formylglycine-generating enzyme 2</fullName>
    </submittedName>
</protein>
<feature type="signal peptide" evidence="3">
    <location>
        <begin position="1"/>
        <end position="21"/>
    </location>
</feature>
<proteinExistence type="inferred from homology"/>
<organism evidence="5 6">
    <name type="scientific">Mytilus edulis</name>
    <name type="common">Blue mussel</name>
    <dbReference type="NCBI Taxonomy" id="6550"/>
    <lineage>
        <taxon>Eukaryota</taxon>
        <taxon>Metazoa</taxon>
        <taxon>Spiralia</taxon>
        <taxon>Lophotrochozoa</taxon>
        <taxon>Mollusca</taxon>
        <taxon>Bivalvia</taxon>
        <taxon>Autobranchia</taxon>
        <taxon>Pteriomorphia</taxon>
        <taxon>Mytilida</taxon>
        <taxon>Mytiloidea</taxon>
        <taxon>Mytilidae</taxon>
        <taxon>Mytilinae</taxon>
        <taxon>Mytilus</taxon>
    </lineage>
</organism>
<dbReference type="SUPFAM" id="SSF56436">
    <property type="entry name" value="C-type lectin-like"/>
    <property type="match status" value="1"/>
</dbReference>
<keyword evidence="6" id="KW-1185">Reference proteome</keyword>
<sequence length="332" mass="39428">MANIYFNLVFILLLYVLEILSLDLKNVIDHYERYNLMKTGEYPVEVAEVKPFYIDVYPVTNAQFWKFKQLRSGYKTDAETQNWSYVLRPFVNGTEVAQFKDAPWVEVKGAQWDKPEGPNSTILDRLDYPVVHVSYHDAKAFCEHYKKRIPLEVEWEFAARGGYYAKDYPWGDRYQKNRANLWQVKYNFISTHHEDRHCSTKSQKNWRLYDMQGNVWEWTDTRYYERVVPRHVQDRMYVVKGCSFVDTRDGRSNSIVRVAQRMGLVPSYTAQNVGFRCVKSAKHYWKPPVAPPKKVLPMDRPSGPRHHLRSEMADPDLAEKLKQQRLKRKEEL</sequence>
<dbReference type="Proteomes" id="UP000683360">
    <property type="component" value="Unassembled WGS sequence"/>
</dbReference>
<dbReference type="PANTHER" id="PTHR23150:SF33">
    <property type="entry name" value="INACTIVE C-ALPHA-FORMYLGLYCINE-GENERATING ENZYME 2"/>
    <property type="match status" value="1"/>
</dbReference>
<evidence type="ECO:0000256" key="3">
    <source>
        <dbReference type="SAM" id="SignalP"/>
    </source>
</evidence>
<dbReference type="PANTHER" id="PTHR23150">
    <property type="entry name" value="SULFATASE MODIFYING FACTOR 1, 2"/>
    <property type="match status" value="1"/>
</dbReference>
<evidence type="ECO:0000256" key="2">
    <source>
        <dbReference type="SAM" id="MobiDB-lite"/>
    </source>
</evidence>
<dbReference type="InterPro" id="IPR042095">
    <property type="entry name" value="SUMF_sf"/>
</dbReference>
<dbReference type="OrthoDB" id="659at2759"/>
<gene>
    <name evidence="5" type="ORF">MEDL_6746</name>
</gene>
<name>A0A8S3Q7S7_MYTED</name>
<feature type="chain" id="PRO_5035728794" evidence="3">
    <location>
        <begin position="22"/>
        <end position="332"/>
    </location>
</feature>
<dbReference type="InterPro" id="IPR016187">
    <property type="entry name" value="CTDL_fold"/>
</dbReference>
<feature type="compositionally biased region" description="Basic and acidic residues" evidence="2">
    <location>
        <begin position="309"/>
        <end position="332"/>
    </location>
</feature>
<accession>A0A8S3Q7S7</accession>
<comment type="caution">
    <text evidence="5">The sequence shown here is derived from an EMBL/GenBank/DDBJ whole genome shotgun (WGS) entry which is preliminary data.</text>
</comment>
<dbReference type="InterPro" id="IPR051043">
    <property type="entry name" value="Sulfatase_Mod_Factor_Kinase"/>
</dbReference>
<evidence type="ECO:0000313" key="6">
    <source>
        <dbReference type="Proteomes" id="UP000683360"/>
    </source>
</evidence>
<dbReference type="Gene3D" id="3.90.1580.10">
    <property type="entry name" value="paralog of FGE (formylglycine-generating enzyme)"/>
    <property type="match status" value="1"/>
</dbReference>
<reference evidence="5" key="1">
    <citation type="submission" date="2021-03" db="EMBL/GenBank/DDBJ databases">
        <authorList>
            <person name="Bekaert M."/>
        </authorList>
    </citation>
    <scope>NUCLEOTIDE SEQUENCE</scope>
</reference>
<keyword evidence="3" id="KW-0732">Signal</keyword>
<dbReference type="GO" id="GO:0005783">
    <property type="term" value="C:endoplasmic reticulum"/>
    <property type="evidence" value="ECO:0007669"/>
    <property type="project" value="TreeGrafter"/>
</dbReference>
<evidence type="ECO:0000313" key="5">
    <source>
        <dbReference type="EMBL" id="CAG2191536.1"/>
    </source>
</evidence>
<evidence type="ECO:0000259" key="4">
    <source>
        <dbReference type="Pfam" id="PF03781"/>
    </source>
</evidence>
<dbReference type="EMBL" id="CAJPWZ010000365">
    <property type="protein sequence ID" value="CAG2191536.1"/>
    <property type="molecule type" value="Genomic_DNA"/>
</dbReference>
<dbReference type="Pfam" id="PF03781">
    <property type="entry name" value="FGE-sulfatase"/>
    <property type="match status" value="1"/>
</dbReference>
<dbReference type="InterPro" id="IPR005532">
    <property type="entry name" value="SUMF_dom"/>
</dbReference>
<evidence type="ECO:0000256" key="1">
    <source>
        <dbReference type="ARBA" id="ARBA00005310"/>
    </source>
</evidence>